<dbReference type="Gene3D" id="2.60.60.30">
    <property type="entry name" value="sav2460 like domains"/>
    <property type="match status" value="1"/>
</dbReference>
<organism evidence="2">
    <name type="scientific">Aureoumbra lagunensis</name>
    <dbReference type="NCBI Taxonomy" id="44058"/>
    <lineage>
        <taxon>Eukaryota</taxon>
        <taxon>Sar</taxon>
        <taxon>Stramenopiles</taxon>
        <taxon>Ochrophyta</taxon>
        <taxon>Pelagophyceae</taxon>
        <taxon>Pelagomonadales</taxon>
        <taxon>Aureoumbra</taxon>
    </lineage>
</organism>
<evidence type="ECO:0000259" key="1">
    <source>
        <dbReference type="Pfam" id="PF02342"/>
    </source>
</evidence>
<accession>A0A7S3JXI8</accession>
<proteinExistence type="predicted"/>
<dbReference type="InterPro" id="IPR051324">
    <property type="entry name" value="Stress/Tellurium_Resist"/>
</dbReference>
<dbReference type="Pfam" id="PF02342">
    <property type="entry name" value="TerD"/>
    <property type="match status" value="1"/>
</dbReference>
<dbReference type="PANTHER" id="PTHR32097:SF17">
    <property type="entry name" value="CAMP-BINDING PROTEIN 1-RELATED"/>
    <property type="match status" value="1"/>
</dbReference>
<reference evidence="2" key="1">
    <citation type="submission" date="2021-01" db="EMBL/GenBank/DDBJ databases">
        <authorList>
            <person name="Corre E."/>
            <person name="Pelletier E."/>
            <person name="Niang G."/>
            <person name="Scheremetjew M."/>
            <person name="Finn R."/>
            <person name="Kale V."/>
            <person name="Holt S."/>
            <person name="Cochrane G."/>
            <person name="Meng A."/>
            <person name="Brown T."/>
            <person name="Cohen L."/>
        </authorList>
    </citation>
    <scope>NUCLEOTIDE SEQUENCE</scope>
    <source>
        <strain evidence="2">CCMP1510</strain>
    </source>
</reference>
<dbReference type="AlphaFoldDB" id="A0A7S3JXI8"/>
<dbReference type="EMBL" id="HBIJ01013416">
    <property type="protein sequence ID" value="CAE0368333.1"/>
    <property type="molecule type" value="Transcribed_RNA"/>
</dbReference>
<dbReference type="PANTHER" id="PTHR32097">
    <property type="entry name" value="CAMP-BINDING PROTEIN 1-RELATED"/>
    <property type="match status" value="1"/>
</dbReference>
<name>A0A7S3JXI8_9STRA</name>
<protein>
    <recommendedName>
        <fullName evidence="1">TerD domain-containing protein</fullName>
    </recommendedName>
</protein>
<evidence type="ECO:0000313" key="2">
    <source>
        <dbReference type="EMBL" id="CAE0368333.1"/>
    </source>
</evidence>
<gene>
    <name evidence="2" type="ORF">ALAG00032_LOCUS9096</name>
</gene>
<feature type="domain" description="TerD" evidence="1">
    <location>
        <begin position="44"/>
        <end position="200"/>
    </location>
</feature>
<sequence length="236" mass="24936">MGNMCASAEGAIRKAGGGEMLDKAKDRISDGVEIPYGQEKEIPDLATKGVGQARVGIKYVSKEGKRVDAEFAAIEFSKDGAKIDHATYNHTETADGGCKHLGDSTGSAGAEFIALKIGSIAEEVQAIIMCCYIFNMSDEINMSSFDDIKLVLKAAPGDGDDNLAPICHMKITPKDDATHTGITLMALYRAEEGKWKAKNVYSEGAGPSNDDMIPACTKLFAELGIASDAPPPAEGE</sequence>
<dbReference type="InterPro" id="IPR003325">
    <property type="entry name" value="TerD"/>
</dbReference>